<evidence type="ECO:0000259" key="8">
    <source>
        <dbReference type="Pfam" id="PF06847"/>
    </source>
</evidence>
<dbReference type="InterPro" id="IPR052218">
    <property type="entry name" value="Preflagellin_Peptidase"/>
</dbReference>
<dbReference type="GO" id="GO:0005886">
    <property type="term" value="C:plasma membrane"/>
    <property type="evidence" value="ECO:0007669"/>
    <property type="project" value="UniProtKB-SubCell"/>
</dbReference>
<dbReference type="GO" id="GO:0004190">
    <property type="term" value="F:aspartic-type endopeptidase activity"/>
    <property type="evidence" value="ECO:0007669"/>
    <property type="project" value="InterPro"/>
</dbReference>
<evidence type="ECO:0000256" key="1">
    <source>
        <dbReference type="ARBA" id="ARBA00004651"/>
    </source>
</evidence>
<dbReference type="InterPro" id="IPR009655">
    <property type="entry name" value="Preflagellin_peptidase_C"/>
</dbReference>
<keyword evidence="10" id="KW-1185">Reference proteome</keyword>
<dbReference type="Gene3D" id="6.10.250.3240">
    <property type="match status" value="1"/>
</dbReference>
<dbReference type="KEGG" id="ipc:IPA_07965"/>
<evidence type="ECO:0000256" key="2">
    <source>
        <dbReference type="ARBA" id="ARBA00022475"/>
    </source>
</evidence>
<name>A0A977PLX3_9CREN</name>
<evidence type="ECO:0000256" key="5">
    <source>
        <dbReference type="ARBA" id="ARBA00023136"/>
    </source>
</evidence>
<protein>
    <recommendedName>
        <fullName evidence="11">Preflagellin peptidase FlaK</fullName>
    </recommendedName>
</protein>
<keyword evidence="4 6" id="KW-1133">Transmembrane helix</keyword>
<evidence type="ECO:0008006" key="11">
    <source>
        <dbReference type="Google" id="ProtNLM"/>
    </source>
</evidence>
<dbReference type="Gene3D" id="1.20.120.1220">
    <property type="match status" value="1"/>
</dbReference>
<evidence type="ECO:0000313" key="9">
    <source>
        <dbReference type="EMBL" id="UXD22755.1"/>
    </source>
</evidence>
<dbReference type="PANTHER" id="PTHR36506">
    <property type="entry name" value="PREFLAGELLIN PEPTIDASE"/>
    <property type="match status" value="1"/>
</dbReference>
<proteinExistence type="predicted"/>
<feature type="transmembrane region" description="Helical" evidence="6">
    <location>
        <begin position="93"/>
        <end position="115"/>
    </location>
</feature>
<evidence type="ECO:0000259" key="7">
    <source>
        <dbReference type="Pfam" id="PF01478"/>
    </source>
</evidence>
<feature type="domain" description="Prepilin type IV endopeptidase peptidase" evidence="7">
    <location>
        <begin position="12"/>
        <end position="138"/>
    </location>
</feature>
<dbReference type="AlphaFoldDB" id="A0A977PLX3"/>
<organism evidence="9 10">
    <name type="scientific">Ignicoccus pacificus DSM 13166</name>
    <dbReference type="NCBI Taxonomy" id="940294"/>
    <lineage>
        <taxon>Archaea</taxon>
        <taxon>Thermoproteota</taxon>
        <taxon>Thermoprotei</taxon>
        <taxon>Desulfurococcales</taxon>
        <taxon>Desulfurococcaceae</taxon>
        <taxon>Ignicoccus</taxon>
    </lineage>
</organism>
<feature type="transmembrane region" description="Helical" evidence="6">
    <location>
        <begin position="242"/>
        <end position="265"/>
    </location>
</feature>
<accession>A0A977PLX3</accession>
<feature type="transmembrane region" description="Helical" evidence="6">
    <location>
        <begin position="121"/>
        <end position="142"/>
    </location>
</feature>
<keyword evidence="5 6" id="KW-0472">Membrane</keyword>
<dbReference type="PANTHER" id="PTHR36506:SF1">
    <property type="entry name" value="PREFLAGELLIN PEPTIDASE"/>
    <property type="match status" value="1"/>
</dbReference>
<sequence>MFTIIEWSKLFLALGVMAYAAYQDYKTREIEPKLWLYASVVGAVLTGAELYLFHLYYPRIFAWALIDMLFSFIVFPFLYYMYKIAMLGGADMLAYLFLTFTLPWYPLTLAKVWGLRAISPMPFVVLLYSSILAVIVGLTRLIRNLTNKEFWEYVRERNLSKGQILHYALGGRVFKAKDYLNTKFWYLLDKFEEDEEGLKKRLERRVNLEEEPEDHRKMIRELIESGKIEEHEKVMASYGTPFLVYMFGGLILALILGDFWLRIIFG</sequence>
<reference evidence="9" key="1">
    <citation type="submission" date="2013-11" db="EMBL/GenBank/DDBJ databases">
        <title>Comparative genomics of Ignicoccus.</title>
        <authorList>
            <person name="Podar M."/>
        </authorList>
    </citation>
    <scope>NUCLEOTIDE SEQUENCE</scope>
    <source>
        <strain evidence="9">DSM 13166</strain>
    </source>
</reference>
<keyword evidence="2" id="KW-1003">Cell membrane</keyword>
<feature type="domain" description="Preflagellin peptidase C-terminal" evidence="8">
    <location>
        <begin position="165"/>
        <end position="259"/>
    </location>
</feature>
<dbReference type="InterPro" id="IPR000045">
    <property type="entry name" value="Prepilin_IV_endopep_pep"/>
</dbReference>
<feature type="transmembrane region" description="Helical" evidence="6">
    <location>
        <begin position="34"/>
        <end position="54"/>
    </location>
</feature>
<dbReference type="Pfam" id="PF01478">
    <property type="entry name" value="Peptidase_A24"/>
    <property type="match status" value="1"/>
</dbReference>
<gene>
    <name evidence="9" type="ORF">IPA_07965</name>
</gene>
<feature type="transmembrane region" description="Helical" evidence="6">
    <location>
        <begin position="60"/>
        <end position="81"/>
    </location>
</feature>
<dbReference type="Proteomes" id="UP001063698">
    <property type="component" value="Chromosome"/>
</dbReference>
<dbReference type="Pfam" id="PF06847">
    <property type="entry name" value="Arc_PepC_II"/>
    <property type="match status" value="1"/>
</dbReference>
<evidence type="ECO:0000256" key="3">
    <source>
        <dbReference type="ARBA" id="ARBA00022692"/>
    </source>
</evidence>
<evidence type="ECO:0000256" key="6">
    <source>
        <dbReference type="SAM" id="Phobius"/>
    </source>
</evidence>
<feature type="transmembrane region" description="Helical" evidence="6">
    <location>
        <begin position="6"/>
        <end position="22"/>
    </location>
</feature>
<evidence type="ECO:0000313" key="10">
    <source>
        <dbReference type="Proteomes" id="UP001063698"/>
    </source>
</evidence>
<evidence type="ECO:0000256" key="4">
    <source>
        <dbReference type="ARBA" id="ARBA00022989"/>
    </source>
</evidence>
<keyword evidence="3 6" id="KW-0812">Transmembrane</keyword>
<comment type="subcellular location">
    <subcellularLocation>
        <location evidence="1">Cell membrane</location>
        <topology evidence="1">Multi-pass membrane protein</topology>
    </subcellularLocation>
</comment>
<dbReference type="EMBL" id="CP006868">
    <property type="protein sequence ID" value="UXD22755.1"/>
    <property type="molecule type" value="Genomic_DNA"/>
</dbReference>